<reference evidence="3 4" key="1">
    <citation type="submission" date="2021-01" db="EMBL/GenBank/DDBJ databases">
        <title>FDA dAtabase for Regulatory Grade micrObial Sequences (FDA-ARGOS): Supporting development and validation of Infectious Disease Dx tests.</title>
        <authorList>
            <person name="Nelson B."/>
            <person name="Plummer A."/>
            <person name="Tallon L."/>
            <person name="Sadzewicz L."/>
            <person name="Zhao X."/>
            <person name="Boylan J."/>
            <person name="Ott S."/>
            <person name="Bowen H."/>
            <person name="Vavikolanu K."/>
            <person name="Mehta A."/>
            <person name="Aluvathingal J."/>
            <person name="Nadendla S."/>
            <person name="Myers T."/>
            <person name="Yan Y."/>
            <person name="Sichtig H."/>
        </authorList>
    </citation>
    <scope>NUCLEOTIDE SEQUENCE [LARGE SCALE GENOMIC DNA]</scope>
    <source>
        <strain evidence="3 4">FDAARGOS_1161</strain>
    </source>
</reference>
<dbReference type="GO" id="GO:0016788">
    <property type="term" value="F:hydrolase activity, acting on ester bonds"/>
    <property type="evidence" value="ECO:0007669"/>
    <property type="project" value="TreeGrafter"/>
</dbReference>
<dbReference type="Gene3D" id="3.40.50.1820">
    <property type="entry name" value="alpha/beta hydrolase"/>
    <property type="match status" value="1"/>
</dbReference>
<dbReference type="InterPro" id="IPR052558">
    <property type="entry name" value="Siderophore_Hydrolase_D"/>
</dbReference>
<dbReference type="AlphaFoldDB" id="A0A974NMI5"/>
<organism evidence="3 4">
    <name type="scientific">Peribacillus psychrosaccharolyticus</name>
    <name type="common">Bacillus psychrosaccharolyticus</name>
    <dbReference type="NCBI Taxonomy" id="1407"/>
    <lineage>
        <taxon>Bacteria</taxon>
        <taxon>Bacillati</taxon>
        <taxon>Bacillota</taxon>
        <taxon>Bacilli</taxon>
        <taxon>Bacillales</taxon>
        <taxon>Bacillaceae</taxon>
        <taxon>Peribacillus</taxon>
    </lineage>
</organism>
<sequence>MKHSAVTLENCEQFIFPSVLAEYSYEICVSIPKQTPPIKGFPVHYVLDGSFYFQHARDVVKLQSRNTIKTQIEPAIVVGIGHAEETMHARRFYDFTAPAESYSYPERLHGRTLGPHGGALKFIEFIEQELKPYIESTYPINTRKQSLFGHSLSGYFALWVLFTKPELFQVYLASSPSIWWNNHELTQYAQQYLDTTPDQKRLLLTVGEHEKFMVDDATALSQLLNNHHYPAELFIAPDENHASVVPTILSRAFRFTQ</sequence>
<dbReference type="SUPFAM" id="SSF53474">
    <property type="entry name" value="alpha/beta-Hydrolases"/>
    <property type="match status" value="1"/>
</dbReference>
<proteinExistence type="inferred from homology"/>
<dbReference type="RefSeq" id="WP_051387313.1">
    <property type="nucleotide sequence ID" value="NZ_CP068053.1"/>
</dbReference>
<keyword evidence="2 3" id="KW-0378">Hydrolase</keyword>
<dbReference type="PANTHER" id="PTHR40841:SF2">
    <property type="entry name" value="SIDEROPHORE-DEGRADING ESTERASE (EUROFUNG)"/>
    <property type="match status" value="1"/>
</dbReference>
<name>A0A974NMI5_PERPY</name>
<dbReference type="EMBL" id="CP068053">
    <property type="protein sequence ID" value="QQT00575.1"/>
    <property type="molecule type" value="Genomic_DNA"/>
</dbReference>
<evidence type="ECO:0000256" key="1">
    <source>
        <dbReference type="ARBA" id="ARBA00005622"/>
    </source>
</evidence>
<comment type="similarity">
    <text evidence="1">Belongs to the esterase D family.</text>
</comment>
<dbReference type="InterPro" id="IPR029058">
    <property type="entry name" value="AB_hydrolase_fold"/>
</dbReference>
<gene>
    <name evidence="3" type="ORF">I6J18_01120</name>
</gene>
<evidence type="ECO:0000313" key="3">
    <source>
        <dbReference type="EMBL" id="QQT00575.1"/>
    </source>
</evidence>
<keyword evidence="4" id="KW-1185">Reference proteome</keyword>
<dbReference type="PANTHER" id="PTHR40841">
    <property type="entry name" value="SIDEROPHORE TRIACETYLFUSARININE C ESTERASE"/>
    <property type="match status" value="1"/>
</dbReference>
<evidence type="ECO:0000256" key="2">
    <source>
        <dbReference type="ARBA" id="ARBA00022801"/>
    </source>
</evidence>
<protein>
    <submittedName>
        <fullName evidence="3">Alpha/beta hydrolase</fullName>
    </submittedName>
</protein>
<dbReference type="KEGG" id="ppsr:I6J18_01120"/>
<dbReference type="Proteomes" id="UP000595254">
    <property type="component" value="Chromosome"/>
</dbReference>
<dbReference type="Pfam" id="PF00756">
    <property type="entry name" value="Esterase"/>
    <property type="match status" value="1"/>
</dbReference>
<evidence type="ECO:0000313" key="4">
    <source>
        <dbReference type="Proteomes" id="UP000595254"/>
    </source>
</evidence>
<accession>A0A974NMI5</accession>
<dbReference type="InterPro" id="IPR000801">
    <property type="entry name" value="Esterase-like"/>
</dbReference>